<dbReference type="SUPFAM" id="SSF49329">
    <property type="entry name" value="Cu,Zn superoxide dismutase-like"/>
    <property type="match status" value="1"/>
</dbReference>
<keyword evidence="9" id="KW-1015">Disulfide bond</keyword>
<dbReference type="Gene3D" id="2.60.40.200">
    <property type="entry name" value="Superoxide dismutase, copper/zinc binding domain"/>
    <property type="match status" value="1"/>
</dbReference>
<keyword evidence="15" id="KW-1185">Reference proteome</keyword>
<comment type="catalytic activity">
    <reaction evidence="10">
        <text>2 superoxide + 2 H(+) = H2O2 + O2</text>
        <dbReference type="Rhea" id="RHEA:20696"/>
        <dbReference type="ChEBI" id="CHEBI:15378"/>
        <dbReference type="ChEBI" id="CHEBI:15379"/>
        <dbReference type="ChEBI" id="CHEBI:16240"/>
        <dbReference type="ChEBI" id="CHEBI:18421"/>
        <dbReference type="EC" id="1.15.1.1"/>
    </reaction>
</comment>
<dbReference type="EMBL" id="CADEBC010000553">
    <property type="protein sequence ID" value="CAB3252209.1"/>
    <property type="molecule type" value="Genomic_DNA"/>
</dbReference>
<keyword evidence="6" id="KW-0049">Antioxidant</keyword>
<name>A0A8S1AQ29_ARCPL</name>
<dbReference type="GO" id="GO:0005507">
    <property type="term" value="F:copper ion binding"/>
    <property type="evidence" value="ECO:0007669"/>
    <property type="project" value="InterPro"/>
</dbReference>
<evidence type="ECO:0000256" key="11">
    <source>
        <dbReference type="ARBA" id="ARBA00072705"/>
    </source>
</evidence>
<protein>
    <recommendedName>
        <fullName evidence="11">Extracellular superoxide dismutase [Cu-Zn]</fullName>
        <ecNumber evidence="3">1.15.1.1</ecNumber>
    </recommendedName>
</protein>
<evidence type="ECO:0000256" key="9">
    <source>
        <dbReference type="ARBA" id="ARBA00023157"/>
    </source>
</evidence>
<evidence type="ECO:0000256" key="4">
    <source>
        <dbReference type="ARBA" id="ARBA00022723"/>
    </source>
</evidence>
<dbReference type="FunFam" id="2.60.40.200:FF:000004">
    <property type="entry name" value="Copper chaperone for superoxide dismutase"/>
    <property type="match status" value="1"/>
</dbReference>
<keyword evidence="5" id="KW-0862">Zinc</keyword>
<evidence type="ECO:0000256" key="7">
    <source>
        <dbReference type="ARBA" id="ARBA00023002"/>
    </source>
</evidence>
<dbReference type="PANTHER" id="PTHR10003">
    <property type="entry name" value="SUPEROXIDE DISMUTASE CU-ZN -RELATED"/>
    <property type="match status" value="1"/>
</dbReference>
<feature type="region of interest" description="Disordered" evidence="12">
    <location>
        <begin position="135"/>
        <end position="159"/>
    </location>
</feature>
<evidence type="ECO:0000256" key="2">
    <source>
        <dbReference type="ARBA" id="ARBA00010457"/>
    </source>
</evidence>
<evidence type="ECO:0000256" key="6">
    <source>
        <dbReference type="ARBA" id="ARBA00022862"/>
    </source>
</evidence>
<reference evidence="14 15" key="1">
    <citation type="submission" date="2020-04" db="EMBL/GenBank/DDBJ databases">
        <authorList>
            <person name="Wallbank WR R."/>
            <person name="Pardo Diaz C."/>
            <person name="Kozak K."/>
            <person name="Martin S."/>
            <person name="Jiggins C."/>
            <person name="Moest M."/>
            <person name="Warren A I."/>
            <person name="Byers J.R.P. K."/>
            <person name="Montejo-Kovacevich G."/>
            <person name="Yen C E."/>
        </authorList>
    </citation>
    <scope>NUCLEOTIDE SEQUENCE [LARGE SCALE GENOMIC DNA]</scope>
</reference>
<sequence>MLTSKLEVLVDFGENPDQQILEKTLNELKSQDGVVEAVFKNGALMVETSLPSTNILNLVSNTSGKRAVLQGFGETQSAVCMISNQICCPSKVMGVIRFQQTAEGPMVADGSIDGLASGLHGLHVHDVGDLSQGCESIGDHYNPRGSPHGGPEDPEDHRHAGDLGNIVADETGRATFRIVDNVLKVWDIIGRSVAVTEQRDDLGQGSSPTSKIDGDSGKPIACGIIARSAGIFQNPKRICACDGVVVWDERDRPLAGKGRRVEKSCCKKEESGERRGRGAPLGPRAPARPGAVRRARLASAPPRRRAAPARWV</sequence>
<dbReference type="CDD" id="cd00305">
    <property type="entry name" value="Cu-Zn_Superoxide_Dismutase"/>
    <property type="match status" value="1"/>
</dbReference>
<dbReference type="InterPro" id="IPR001424">
    <property type="entry name" value="SOD_Cu_Zn_dom"/>
</dbReference>
<dbReference type="GO" id="GO:0004784">
    <property type="term" value="F:superoxide dismutase activity"/>
    <property type="evidence" value="ECO:0007669"/>
    <property type="project" value="UniProtKB-EC"/>
</dbReference>
<organism evidence="14 15">
    <name type="scientific">Arctia plantaginis</name>
    <name type="common">Wood tiger moth</name>
    <name type="synonym">Phalaena plantaginis</name>
    <dbReference type="NCBI Taxonomy" id="874455"/>
    <lineage>
        <taxon>Eukaryota</taxon>
        <taxon>Metazoa</taxon>
        <taxon>Ecdysozoa</taxon>
        <taxon>Arthropoda</taxon>
        <taxon>Hexapoda</taxon>
        <taxon>Insecta</taxon>
        <taxon>Pterygota</taxon>
        <taxon>Neoptera</taxon>
        <taxon>Endopterygota</taxon>
        <taxon>Lepidoptera</taxon>
        <taxon>Glossata</taxon>
        <taxon>Ditrysia</taxon>
        <taxon>Noctuoidea</taxon>
        <taxon>Erebidae</taxon>
        <taxon>Arctiinae</taxon>
        <taxon>Arctia</taxon>
    </lineage>
</organism>
<dbReference type="Pfam" id="PF00080">
    <property type="entry name" value="Sod_Cu"/>
    <property type="match status" value="1"/>
</dbReference>
<dbReference type="PRINTS" id="PR00068">
    <property type="entry name" value="CUZNDISMTASE"/>
</dbReference>
<evidence type="ECO:0000256" key="1">
    <source>
        <dbReference type="ARBA" id="ARBA00001947"/>
    </source>
</evidence>
<feature type="domain" description="Superoxide dismutase copper/zinc binding" evidence="13">
    <location>
        <begin position="92"/>
        <end position="225"/>
    </location>
</feature>
<evidence type="ECO:0000256" key="5">
    <source>
        <dbReference type="ARBA" id="ARBA00022833"/>
    </source>
</evidence>
<comment type="cofactor">
    <cofactor evidence="1">
        <name>Zn(2+)</name>
        <dbReference type="ChEBI" id="CHEBI:29105"/>
    </cofactor>
</comment>
<comment type="caution">
    <text evidence="14">The sequence shown here is derived from an EMBL/GenBank/DDBJ whole genome shotgun (WGS) entry which is preliminary data.</text>
</comment>
<dbReference type="InterPro" id="IPR036423">
    <property type="entry name" value="SOD-like_Cu/Zn_dom_sf"/>
</dbReference>
<keyword evidence="8" id="KW-0186">Copper</keyword>
<feature type="compositionally biased region" description="Low complexity" evidence="12">
    <location>
        <begin position="278"/>
        <end position="290"/>
    </location>
</feature>
<keyword evidence="7" id="KW-0560">Oxidoreductase</keyword>
<keyword evidence="4" id="KW-0479">Metal-binding</keyword>
<proteinExistence type="inferred from homology"/>
<dbReference type="EC" id="1.15.1.1" evidence="3"/>
<evidence type="ECO:0000313" key="14">
    <source>
        <dbReference type="EMBL" id="CAB3252209.1"/>
    </source>
</evidence>
<comment type="similarity">
    <text evidence="2">Belongs to the Cu-Zn superoxide dismutase family.</text>
</comment>
<gene>
    <name evidence="14" type="ORF">APLA_LOCUS13364</name>
</gene>
<accession>A0A8S1AQ29</accession>
<evidence type="ECO:0000313" key="15">
    <source>
        <dbReference type="Proteomes" id="UP000494106"/>
    </source>
</evidence>
<dbReference type="InterPro" id="IPR024134">
    <property type="entry name" value="SOD_Cu/Zn_/chaperone"/>
</dbReference>
<evidence type="ECO:0000256" key="3">
    <source>
        <dbReference type="ARBA" id="ARBA00012682"/>
    </source>
</evidence>
<dbReference type="AlphaFoldDB" id="A0A8S1AQ29"/>
<feature type="compositionally biased region" description="Basic residues" evidence="12">
    <location>
        <begin position="291"/>
        <end position="312"/>
    </location>
</feature>
<evidence type="ECO:0000259" key="13">
    <source>
        <dbReference type="Pfam" id="PF00080"/>
    </source>
</evidence>
<evidence type="ECO:0000256" key="10">
    <source>
        <dbReference type="ARBA" id="ARBA00049204"/>
    </source>
</evidence>
<feature type="region of interest" description="Disordered" evidence="12">
    <location>
        <begin position="258"/>
        <end position="312"/>
    </location>
</feature>
<evidence type="ECO:0000256" key="12">
    <source>
        <dbReference type="SAM" id="MobiDB-lite"/>
    </source>
</evidence>
<feature type="compositionally biased region" description="Basic and acidic residues" evidence="12">
    <location>
        <begin position="258"/>
        <end position="276"/>
    </location>
</feature>
<evidence type="ECO:0000256" key="8">
    <source>
        <dbReference type="ARBA" id="ARBA00023008"/>
    </source>
</evidence>
<dbReference type="OrthoDB" id="666972at2759"/>
<dbReference type="Proteomes" id="UP000494106">
    <property type="component" value="Unassembled WGS sequence"/>
</dbReference>